<dbReference type="Pfam" id="PF09605">
    <property type="entry name" value="Trep_Strep"/>
    <property type="match status" value="1"/>
</dbReference>
<protein>
    <submittedName>
        <fullName evidence="2">Energy-coupling factor transport system substrate-specific component</fullName>
    </submittedName>
</protein>
<keyword evidence="1" id="KW-1133">Transmembrane helix</keyword>
<feature type="transmembrane region" description="Helical" evidence="1">
    <location>
        <begin position="7"/>
        <end position="28"/>
    </location>
</feature>
<sequence length="192" mass="20670">MKPSGKELIQVGIFTAIYVVIYMIFNAAGAFSPVLQVFTGPIATVVNGITFMLFLARIHHAVCIEIMALILSVLMVVMGHHPITLLTALIAGGIAWWLASDRSAVTGWRSIFSYAFFSLWPIGAYLPLLFMRDAVLAETASQMGAEWTRVYASLMSGPMLAVLTVLCFVAGLLGGLLGRSVLQKSFVKAGLA</sequence>
<feature type="transmembrane region" description="Helical" evidence="1">
    <location>
        <begin position="34"/>
        <end position="54"/>
    </location>
</feature>
<proteinExistence type="predicted"/>
<dbReference type="EMBL" id="FOGZ01000009">
    <property type="protein sequence ID" value="SER75711.1"/>
    <property type="molecule type" value="Genomic_DNA"/>
</dbReference>
<organism evidence="2 3">
    <name type="scientific">Propionibacterium cyclohexanicum</name>
    <dbReference type="NCBI Taxonomy" id="64702"/>
    <lineage>
        <taxon>Bacteria</taxon>
        <taxon>Bacillati</taxon>
        <taxon>Actinomycetota</taxon>
        <taxon>Actinomycetes</taxon>
        <taxon>Propionibacteriales</taxon>
        <taxon>Propionibacteriaceae</taxon>
        <taxon>Propionibacterium</taxon>
    </lineage>
</organism>
<dbReference type="InterPro" id="IPR011733">
    <property type="entry name" value="CHP02185_IM"/>
</dbReference>
<feature type="transmembrane region" description="Helical" evidence="1">
    <location>
        <begin position="150"/>
        <end position="178"/>
    </location>
</feature>
<name>A0A1H9RRY6_9ACTN</name>
<dbReference type="OrthoDB" id="9781459at2"/>
<reference evidence="2 3" key="1">
    <citation type="submission" date="2016-10" db="EMBL/GenBank/DDBJ databases">
        <authorList>
            <person name="de Groot N.N."/>
        </authorList>
    </citation>
    <scope>NUCLEOTIDE SEQUENCE [LARGE SCALE GENOMIC DNA]</scope>
    <source>
        <strain evidence="2 3">DSM 16859</strain>
    </source>
</reference>
<evidence type="ECO:0000256" key="1">
    <source>
        <dbReference type="SAM" id="Phobius"/>
    </source>
</evidence>
<dbReference type="NCBIfam" id="TIGR02185">
    <property type="entry name" value="Trep_Strep"/>
    <property type="match status" value="1"/>
</dbReference>
<keyword evidence="1" id="KW-0812">Transmembrane</keyword>
<feature type="transmembrane region" description="Helical" evidence="1">
    <location>
        <begin position="111"/>
        <end position="130"/>
    </location>
</feature>
<evidence type="ECO:0000313" key="2">
    <source>
        <dbReference type="EMBL" id="SER75711.1"/>
    </source>
</evidence>
<dbReference type="AlphaFoldDB" id="A0A1H9RRY6"/>
<keyword evidence="1" id="KW-0472">Membrane</keyword>
<evidence type="ECO:0000313" key="3">
    <source>
        <dbReference type="Proteomes" id="UP000198815"/>
    </source>
</evidence>
<keyword evidence="3" id="KW-1185">Reference proteome</keyword>
<accession>A0A1H9RRY6</accession>
<dbReference type="Proteomes" id="UP000198815">
    <property type="component" value="Unassembled WGS sequence"/>
</dbReference>
<dbReference type="STRING" id="64702.SAMN05443377_10910"/>
<dbReference type="RefSeq" id="WP_091968905.1">
    <property type="nucleotide sequence ID" value="NZ_FOGZ01000009.1"/>
</dbReference>
<gene>
    <name evidence="2" type="ORF">SAMN05443377_10910</name>
</gene>